<comment type="caution">
    <text evidence="1">The sequence shown here is derived from an EMBL/GenBank/DDBJ whole genome shotgun (WGS) entry which is preliminary data.</text>
</comment>
<evidence type="ECO:0000313" key="2">
    <source>
        <dbReference type="Proteomes" id="UP000237000"/>
    </source>
</evidence>
<dbReference type="AlphaFoldDB" id="A0A2P5E7F9"/>
<dbReference type="InParanoid" id="A0A2P5E7F9"/>
<dbReference type="Proteomes" id="UP000237000">
    <property type="component" value="Unassembled WGS sequence"/>
</dbReference>
<reference evidence="2" key="1">
    <citation type="submission" date="2016-06" db="EMBL/GenBank/DDBJ databases">
        <title>Parallel loss of symbiosis genes in relatives of nitrogen-fixing non-legume Parasponia.</title>
        <authorList>
            <person name="Van Velzen R."/>
            <person name="Holmer R."/>
            <person name="Bu F."/>
            <person name="Rutten L."/>
            <person name="Van Zeijl A."/>
            <person name="Liu W."/>
            <person name="Santuari L."/>
            <person name="Cao Q."/>
            <person name="Sharma T."/>
            <person name="Shen D."/>
            <person name="Roswanjaya Y."/>
            <person name="Wardhani T."/>
            <person name="Kalhor M.S."/>
            <person name="Jansen J."/>
            <person name="Van den Hoogen J."/>
            <person name="Gungor B."/>
            <person name="Hartog M."/>
            <person name="Hontelez J."/>
            <person name="Verver J."/>
            <person name="Yang W.-C."/>
            <person name="Schijlen E."/>
            <person name="Repin R."/>
            <person name="Schilthuizen M."/>
            <person name="Schranz E."/>
            <person name="Heidstra R."/>
            <person name="Miyata K."/>
            <person name="Fedorova E."/>
            <person name="Kohlen W."/>
            <person name="Bisseling T."/>
            <person name="Smit S."/>
            <person name="Geurts R."/>
        </authorList>
    </citation>
    <scope>NUCLEOTIDE SEQUENCE [LARGE SCALE GENOMIC DNA]</scope>
    <source>
        <strain evidence="2">cv. RG33-2</strain>
    </source>
</reference>
<accession>A0A2P5E7F9</accession>
<keyword evidence="2" id="KW-1185">Reference proteome</keyword>
<gene>
    <name evidence="1" type="ORF">TorRG33x02_227500</name>
</gene>
<name>A0A2P5E7F9_TREOI</name>
<evidence type="ECO:0000313" key="1">
    <source>
        <dbReference type="EMBL" id="PON81481.1"/>
    </source>
</evidence>
<organism evidence="1 2">
    <name type="scientific">Trema orientale</name>
    <name type="common">Charcoal tree</name>
    <name type="synonym">Celtis orientalis</name>
    <dbReference type="NCBI Taxonomy" id="63057"/>
    <lineage>
        <taxon>Eukaryota</taxon>
        <taxon>Viridiplantae</taxon>
        <taxon>Streptophyta</taxon>
        <taxon>Embryophyta</taxon>
        <taxon>Tracheophyta</taxon>
        <taxon>Spermatophyta</taxon>
        <taxon>Magnoliopsida</taxon>
        <taxon>eudicotyledons</taxon>
        <taxon>Gunneridae</taxon>
        <taxon>Pentapetalae</taxon>
        <taxon>rosids</taxon>
        <taxon>fabids</taxon>
        <taxon>Rosales</taxon>
        <taxon>Cannabaceae</taxon>
        <taxon>Trema</taxon>
    </lineage>
</organism>
<protein>
    <submittedName>
        <fullName evidence="1">Uncharacterized protein</fullName>
    </submittedName>
</protein>
<proteinExistence type="predicted"/>
<feature type="non-terminal residue" evidence="1">
    <location>
        <position position="1"/>
    </location>
</feature>
<sequence>LFLAFQFPLVPSSYLISGSHRKNFHPQSDLLSSLARQSPSLSVSSVSILLCLRSPLRLRRDQRDLSPPLSPSLCFQCFPLFNNSPSDPYFDKSLQVSSPLLSLWFKYNEK</sequence>
<dbReference type="EMBL" id="JXTC01000216">
    <property type="protein sequence ID" value="PON81481.1"/>
    <property type="molecule type" value="Genomic_DNA"/>
</dbReference>